<dbReference type="InterPro" id="IPR013328">
    <property type="entry name" value="6PGD_dom2"/>
</dbReference>
<dbReference type="Proteomes" id="UP000019141">
    <property type="component" value="Unassembled WGS sequence"/>
</dbReference>
<evidence type="ECO:0000313" key="7">
    <source>
        <dbReference type="Proteomes" id="UP000019141"/>
    </source>
</evidence>
<dbReference type="Gene3D" id="3.40.50.720">
    <property type="entry name" value="NAD(P)-binding Rossmann-like Domain"/>
    <property type="match status" value="1"/>
</dbReference>
<evidence type="ECO:0000259" key="4">
    <source>
        <dbReference type="Pfam" id="PF03446"/>
    </source>
</evidence>
<comment type="caution">
    <text evidence="6">The sequence shown here is derived from an EMBL/GenBank/DDBJ whole genome shotgun (WGS) entry which is preliminary data.</text>
</comment>
<feature type="domain" description="6-phosphogluconate dehydrogenase NADP-binding" evidence="4">
    <location>
        <begin position="2"/>
        <end position="161"/>
    </location>
</feature>
<dbReference type="Pfam" id="PF14833">
    <property type="entry name" value="NAD_binding_11"/>
    <property type="match status" value="1"/>
</dbReference>
<dbReference type="SUPFAM" id="SSF51735">
    <property type="entry name" value="NAD(P)-binding Rossmann-fold domains"/>
    <property type="match status" value="1"/>
</dbReference>
<sequence length="293" mass="31102">MRIGVIGVGLLGRAVASRLLEHGFDVTGYDTRPDQLEALVGHGLHAAQGLSDVTARAEAIFTILPTLESVETVVCGPGGLTETARPDTVILQMSTISPDLTKRLYQQVSAHDLHFLDTPISGTSAMVARGDCTIFVGGDPVQKQRCDPLFEAISRRAVHIGDIGTASLAKLVTNMLVALNTVSLAEALVLAAKGGIDPAQMMAALMDSAAASRMMEIRGPLMVTGDFPPQMKLNLFLKDIQLMIESGEQLEVALPLTQAAQQLYASAANMNSQAGERDLSVVIQALERLSGMR</sequence>
<reference evidence="6 7" key="1">
    <citation type="journal article" date="2014" name="Nature">
        <title>An environmental bacterial taxon with a large and distinct metabolic repertoire.</title>
        <authorList>
            <person name="Wilson M.C."/>
            <person name="Mori T."/>
            <person name="Ruckert C."/>
            <person name="Uria A.R."/>
            <person name="Helf M.J."/>
            <person name="Takada K."/>
            <person name="Gernert C."/>
            <person name="Steffens U.A."/>
            <person name="Heycke N."/>
            <person name="Schmitt S."/>
            <person name="Rinke C."/>
            <person name="Helfrich E.J."/>
            <person name="Brachmann A.O."/>
            <person name="Gurgui C."/>
            <person name="Wakimoto T."/>
            <person name="Kracht M."/>
            <person name="Crusemann M."/>
            <person name="Hentschel U."/>
            <person name="Abe I."/>
            <person name="Matsunaga S."/>
            <person name="Kalinowski J."/>
            <person name="Takeyama H."/>
            <person name="Piel J."/>
        </authorList>
    </citation>
    <scope>NUCLEOTIDE SEQUENCE [LARGE SCALE GENOMIC DNA]</scope>
    <source>
        <strain evidence="7">TSY1</strain>
    </source>
</reference>
<evidence type="ECO:0000259" key="5">
    <source>
        <dbReference type="Pfam" id="PF14833"/>
    </source>
</evidence>
<evidence type="ECO:0000256" key="1">
    <source>
        <dbReference type="ARBA" id="ARBA00023002"/>
    </source>
</evidence>
<protein>
    <recommendedName>
        <fullName evidence="8">2-hydroxy-3-oxopropionate reductase</fullName>
    </recommendedName>
</protein>
<dbReference type="PANTHER" id="PTHR43060">
    <property type="entry name" value="3-HYDROXYISOBUTYRATE DEHYDROGENASE-LIKE 1, MITOCHONDRIAL-RELATED"/>
    <property type="match status" value="1"/>
</dbReference>
<evidence type="ECO:0000256" key="3">
    <source>
        <dbReference type="PIRSR" id="PIRSR000103-1"/>
    </source>
</evidence>
<dbReference type="InterPro" id="IPR029154">
    <property type="entry name" value="HIBADH-like_NADP-bd"/>
</dbReference>
<keyword evidence="7" id="KW-1185">Reference proteome</keyword>
<dbReference type="GO" id="GO:0050661">
    <property type="term" value="F:NADP binding"/>
    <property type="evidence" value="ECO:0007669"/>
    <property type="project" value="InterPro"/>
</dbReference>
<dbReference type="GO" id="GO:0051287">
    <property type="term" value="F:NAD binding"/>
    <property type="evidence" value="ECO:0007669"/>
    <property type="project" value="InterPro"/>
</dbReference>
<dbReference type="HOGENOM" id="CLU_035117_1_2_7"/>
<proteinExistence type="predicted"/>
<keyword evidence="1" id="KW-0560">Oxidoreductase</keyword>
<accession>W4LRQ6</accession>
<feature type="active site" evidence="3">
    <location>
        <position position="170"/>
    </location>
</feature>
<dbReference type="EMBL" id="AZHW01000317">
    <property type="protein sequence ID" value="ETX00668.1"/>
    <property type="molecule type" value="Genomic_DNA"/>
</dbReference>
<gene>
    <name evidence="6" type="ORF">ETSY1_10410</name>
</gene>
<feature type="domain" description="3-hydroxyisobutyrate dehydrogenase-like NAD-binding" evidence="5">
    <location>
        <begin position="164"/>
        <end position="285"/>
    </location>
</feature>
<dbReference type="PANTHER" id="PTHR43060:SF15">
    <property type="entry name" value="3-HYDROXYISOBUTYRATE DEHYDROGENASE-LIKE 1, MITOCHONDRIAL-RELATED"/>
    <property type="match status" value="1"/>
</dbReference>
<name>W4LRQ6_ENTF1</name>
<evidence type="ECO:0008006" key="8">
    <source>
        <dbReference type="Google" id="ProtNLM"/>
    </source>
</evidence>
<dbReference type="InterPro" id="IPR006115">
    <property type="entry name" value="6PGDH_NADP-bd"/>
</dbReference>
<dbReference type="AlphaFoldDB" id="W4LRQ6"/>
<dbReference type="PIRSF" id="PIRSF000103">
    <property type="entry name" value="HIBADH"/>
    <property type="match status" value="1"/>
</dbReference>
<evidence type="ECO:0000313" key="6">
    <source>
        <dbReference type="EMBL" id="ETX00668.1"/>
    </source>
</evidence>
<dbReference type="InterPro" id="IPR008927">
    <property type="entry name" value="6-PGluconate_DH-like_C_sf"/>
</dbReference>
<dbReference type="InterPro" id="IPR036291">
    <property type="entry name" value="NAD(P)-bd_dom_sf"/>
</dbReference>
<dbReference type="InterPro" id="IPR015815">
    <property type="entry name" value="HIBADH-related"/>
</dbReference>
<dbReference type="GO" id="GO:0016491">
    <property type="term" value="F:oxidoreductase activity"/>
    <property type="evidence" value="ECO:0007669"/>
    <property type="project" value="UniProtKB-KW"/>
</dbReference>
<keyword evidence="2" id="KW-0520">NAD</keyword>
<evidence type="ECO:0000256" key="2">
    <source>
        <dbReference type="ARBA" id="ARBA00023027"/>
    </source>
</evidence>
<dbReference type="Pfam" id="PF03446">
    <property type="entry name" value="NAD_binding_2"/>
    <property type="match status" value="1"/>
</dbReference>
<dbReference type="Gene3D" id="1.10.1040.10">
    <property type="entry name" value="N-(1-d-carboxylethyl)-l-norvaline Dehydrogenase, domain 2"/>
    <property type="match status" value="1"/>
</dbReference>
<dbReference type="SUPFAM" id="SSF48179">
    <property type="entry name" value="6-phosphogluconate dehydrogenase C-terminal domain-like"/>
    <property type="match status" value="1"/>
</dbReference>
<organism evidence="6 7">
    <name type="scientific">Entotheonella factor</name>
    <dbReference type="NCBI Taxonomy" id="1429438"/>
    <lineage>
        <taxon>Bacteria</taxon>
        <taxon>Pseudomonadati</taxon>
        <taxon>Nitrospinota/Tectimicrobiota group</taxon>
        <taxon>Candidatus Tectimicrobiota</taxon>
        <taxon>Candidatus Entotheonellia</taxon>
        <taxon>Candidatus Entotheonellales</taxon>
        <taxon>Candidatus Entotheonellaceae</taxon>
        <taxon>Candidatus Entotheonella</taxon>
    </lineage>
</organism>